<dbReference type="EMBL" id="JAATEJ010000024">
    <property type="protein sequence ID" value="NJP46735.1"/>
    <property type="molecule type" value="Genomic_DNA"/>
</dbReference>
<dbReference type="Proteomes" id="UP000734511">
    <property type="component" value="Unassembled WGS sequence"/>
</dbReference>
<dbReference type="RefSeq" id="WP_167985590.1">
    <property type="nucleotide sequence ID" value="NZ_JAATEJ010000024.1"/>
</dbReference>
<dbReference type="Pfam" id="PF13646">
    <property type="entry name" value="HEAT_2"/>
    <property type="match status" value="1"/>
</dbReference>
<name>A0ABX0ZS54_9ACTN</name>
<evidence type="ECO:0000313" key="2">
    <source>
        <dbReference type="Proteomes" id="UP000734511"/>
    </source>
</evidence>
<gene>
    <name evidence="1" type="ORF">HCN08_25515</name>
</gene>
<comment type="caution">
    <text evidence="1">The sequence shown here is derived from an EMBL/GenBank/DDBJ whole genome shotgun (WGS) entry which is preliminary data.</text>
</comment>
<reference evidence="1 2" key="1">
    <citation type="submission" date="2020-03" db="EMBL/GenBank/DDBJ databases">
        <title>WGS of actinomycetes isolated from Thailand.</title>
        <authorList>
            <person name="Thawai C."/>
        </authorList>
    </citation>
    <scope>NUCLEOTIDE SEQUENCE [LARGE SCALE GENOMIC DNA]</scope>
    <source>
        <strain evidence="1 2">PRB2-1</strain>
    </source>
</reference>
<dbReference type="InterPro" id="IPR016024">
    <property type="entry name" value="ARM-type_fold"/>
</dbReference>
<evidence type="ECO:0000313" key="1">
    <source>
        <dbReference type="EMBL" id="NJP46735.1"/>
    </source>
</evidence>
<dbReference type="Gene3D" id="1.25.10.10">
    <property type="entry name" value="Leucine-rich Repeat Variant"/>
    <property type="match status" value="1"/>
</dbReference>
<sequence>MHDDAAALTAAARERDTDTAERLLAAGAPADEAIHGIRVPYDELADRALAFAPGHAGRFAAAAALADRVDDETFAVAARQLATAPDAGRRRFAAEVLLVYGLYAEGVEDAERLEKAAGEVLLRRAAVEQDPGVLTEIVCGLGLHHDPRAVPAILRHARNPEPDVRAQVAAALTGMVAPDDTEALGTLLALVEDRDPRVRRCAAATLADLRADPPAVRAALAGLLADPDPDVAVEGARGLGLRDDPRGDTVLVRAFDSRPPDSTPEAHRTYEAIRRMPMARFLAARAALAAPGTPGTLGT</sequence>
<proteinExistence type="predicted"/>
<protein>
    <recommendedName>
        <fullName evidence="3">HEAT repeat domain-containing protein</fullName>
    </recommendedName>
</protein>
<organism evidence="1 2">
    <name type="scientific">Actinacidiphila epipremni</name>
    <dbReference type="NCBI Taxonomy" id="2053013"/>
    <lineage>
        <taxon>Bacteria</taxon>
        <taxon>Bacillati</taxon>
        <taxon>Actinomycetota</taxon>
        <taxon>Actinomycetes</taxon>
        <taxon>Kitasatosporales</taxon>
        <taxon>Streptomycetaceae</taxon>
        <taxon>Actinacidiphila</taxon>
    </lineage>
</organism>
<accession>A0ABX0ZS54</accession>
<keyword evidence="2" id="KW-1185">Reference proteome</keyword>
<evidence type="ECO:0008006" key="3">
    <source>
        <dbReference type="Google" id="ProtNLM"/>
    </source>
</evidence>
<dbReference type="InterPro" id="IPR011989">
    <property type="entry name" value="ARM-like"/>
</dbReference>
<dbReference type="SUPFAM" id="SSF48371">
    <property type="entry name" value="ARM repeat"/>
    <property type="match status" value="1"/>
</dbReference>